<accession>A0AAJ2EU92</accession>
<dbReference type="RefSeq" id="WP_309754342.1">
    <property type="nucleotide sequence ID" value="NZ_JAVJAF010000001.1"/>
</dbReference>
<proteinExistence type="predicted"/>
<dbReference type="AlphaFoldDB" id="A0AAJ2EU92"/>
<comment type="caution">
    <text evidence="1">The sequence shown here is derived from an EMBL/GenBank/DDBJ whole genome shotgun (WGS) entry which is preliminary data.</text>
</comment>
<evidence type="ECO:0000313" key="1">
    <source>
        <dbReference type="EMBL" id="MDR6232513.1"/>
    </source>
</evidence>
<evidence type="ECO:0000313" key="2">
    <source>
        <dbReference type="Proteomes" id="UP001268036"/>
    </source>
</evidence>
<protein>
    <submittedName>
        <fullName evidence="1">Uncharacterized protein</fullName>
    </submittedName>
</protein>
<name>A0AAJ2EU92_9PSED</name>
<dbReference type="EMBL" id="JAVJAF010000001">
    <property type="protein sequence ID" value="MDR6232513.1"/>
    <property type="molecule type" value="Genomic_DNA"/>
</dbReference>
<gene>
    <name evidence="1" type="ORF">QE440_000254</name>
</gene>
<organism evidence="1 2">
    <name type="scientific">Pseudomonas oryzihabitans</name>
    <dbReference type="NCBI Taxonomy" id="47885"/>
    <lineage>
        <taxon>Bacteria</taxon>
        <taxon>Pseudomonadati</taxon>
        <taxon>Pseudomonadota</taxon>
        <taxon>Gammaproteobacteria</taxon>
        <taxon>Pseudomonadales</taxon>
        <taxon>Pseudomonadaceae</taxon>
        <taxon>Pseudomonas</taxon>
    </lineage>
</organism>
<reference evidence="1" key="1">
    <citation type="submission" date="2023-08" db="EMBL/GenBank/DDBJ databases">
        <title>Functional and genomic diversity of the sorghum phyllosphere microbiome.</title>
        <authorList>
            <person name="Shade A."/>
        </authorList>
    </citation>
    <scope>NUCLEOTIDE SEQUENCE</scope>
    <source>
        <strain evidence="1">SORGH_AS_0201</strain>
    </source>
</reference>
<dbReference type="Proteomes" id="UP001268036">
    <property type="component" value="Unassembled WGS sequence"/>
</dbReference>
<sequence length="169" mass="19506">MTVLVESGLTFTFPNHWEVSKLDDWNSYRHRFISLGDGIRCVDFIAFDSQDDGLWLIEVKNYSLGRQASLTELIEAIVNKVRNSHGVICAACWQSDYSEERRLARLAIGKATLKIVLHIEQPTHRSRLHPDPFPLVTLKQSLRKRLSKIAATPQVVDRQRNHLVPWHVR</sequence>